<evidence type="ECO:0000256" key="7">
    <source>
        <dbReference type="ARBA" id="ARBA00048552"/>
    </source>
</evidence>
<comment type="function">
    <text evidence="1 8">DNA-dependent RNA polymerase catalyzes the transcription of DNA into RNA using the four ribonucleoside triphosphates as substrates.</text>
</comment>
<dbReference type="InterPro" id="IPR006592">
    <property type="entry name" value="RNA_pol_N"/>
</dbReference>
<keyword evidence="4 8" id="KW-0808">Transferase</keyword>
<dbReference type="InterPro" id="IPR007080">
    <property type="entry name" value="RNA_pol_Rpb1_1"/>
</dbReference>
<reference evidence="10" key="1">
    <citation type="submission" date="2018-07" db="EMBL/GenBank/DDBJ databases">
        <authorList>
            <person name="Zhang H."/>
            <person name="Zhang X."/>
        </authorList>
    </citation>
    <scope>NUCLEOTIDE SEQUENCE</scope>
</reference>
<dbReference type="Gene3D" id="2.40.40.20">
    <property type="match status" value="1"/>
</dbReference>
<dbReference type="GO" id="GO:0000428">
    <property type="term" value="C:DNA-directed RNA polymerase complex"/>
    <property type="evidence" value="ECO:0007669"/>
    <property type="project" value="UniProtKB-KW"/>
</dbReference>
<dbReference type="GO" id="GO:0003899">
    <property type="term" value="F:DNA-directed RNA polymerase activity"/>
    <property type="evidence" value="ECO:0007669"/>
    <property type="project" value="UniProtKB-EC"/>
</dbReference>
<dbReference type="Gene3D" id="1.10.40.90">
    <property type="match status" value="1"/>
</dbReference>
<dbReference type="GO" id="GO:0006351">
    <property type="term" value="P:DNA-templated transcription"/>
    <property type="evidence" value="ECO:0007669"/>
    <property type="project" value="InterPro"/>
</dbReference>
<evidence type="ECO:0000256" key="3">
    <source>
        <dbReference type="ARBA" id="ARBA00022478"/>
    </source>
</evidence>
<evidence type="ECO:0000259" key="9">
    <source>
        <dbReference type="SMART" id="SM00663"/>
    </source>
</evidence>
<evidence type="ECO:0000256" key="2">
    <source>
        <dbReference type="ARBA" id="ARBA00007207"/>
    </source>
</evidence>
<comment type="catalytic activity">
    <reaction evidence="7 8">
        <text>RNA(n) + a ribonucleoside 5'-triphosphate = RNA(n+1) + diphosphate</text>
        <dbReference type="Rhea" id="RHEA:21248"/>
        <dbReference type="Rhea" id="RHEA-COMP:14527"/>
        <dbReference type="Rhea" id="RHEA-COMP:17342"/>
        <dbReference type="ChEBI" id="CHEBI:33019"/>
        <dbReference type="ChEBI" id="CHEBI:61557"/>
        <dbReference type="ChEBI" id="CHEBI:140395"/>
        <dbReference type="EC" id="2.7.7.6"/>
    </reaction>
</comment>
<feature type="domain" description="RNA polymerase N-terminal" evidence="9">
    <location>
        <begin position="263"/>
        <end position="544"/>
    </location>
</feature>
<name>A0A482CJH3_SELRE</name>
<dbReference type="GO" id="GO:0003677">
    <property type="term" value="F:DNA binding"/>
    <property type="evidence" value="ECO:0007669"/>
    <property type="project" value="InterPro"/>
</dbReference>
<dbReference type="InterPro" id="IPR045867">
    <property type="entry name" value="DNA-dir_RpoC_beta_prime"/>
</dbReference>
<dbReference type="Gene3D" id="1.10.274.100">
    <property type="entry name" value="RNA polymerase Rpb1, domain 3"/>
    <property type="match status" value="1"/>
</dbReference>
<dbReference type="Pfam" id="PF00623">
    <property type="entry name" value="RNA_pol_Rpb1_2"/>
    <property type="match status" value="1"/>
</dbReference>
<dbReference type="Pfam" id="PF04997">
    <property type="entry name" value="RNA_pol_Rpb1_1"/>
    <property type="match status" value="2"/>
</dbReference>
<dbReference type="AlphaFoldDB" id="A0A482CJH3"/>
<dbReference type="Gene3D" id="4.10.860.120">
    <property type="entry name" value="RNA polymerase II, clamp domain"/>
    <property type="match status" value="1"/>
</dbReference>
<dbReference type="SUPFAM" id="SSF64484">
    <property type="entry name" value="beta and beta-prime subunits of DNA dependent RNA-polymerase"/>
    <property type="match status" value="1"/>
</dbReference>
<sequence length="694" mass="76616">MYRDKYQYVRIGLASPRQIRNWAEKVLPTGETVGRVNQPSTFHYGGDEPERDGIFRERIFGPIRSGVCACGKYQGSPGNGVASAFCKDCGVEYVESRARRYRMGYIKLACAVTHVWYPKNVPSYISNILSEPLQELESSAYRDPLFAKPIIGKPTLLGVRRGLLKRDEYGAWNETIPCFFHCSDHDEFVDREVTTGGAAIAELSAGLDLKGLLDRAYAEWEFWVSNGPAGDEPEDRIVQGGKDLPARRIKLIRNFVRTGTNPEWMVLPLLPVLPPELRPVIQLGGGRMISSDANELYRRILFRNNSLGNLLARRVFAPEGAIVCQKKLLQGAVDALPGNGIGGEPMADTDERPSKSLSDIVQGREGRFRENPLGKRVDYPGRSVTVVGPYPPLHQRGLPRGIAVELSQPFLIRCLIGRGSAPSVGAAKALLRERTPLILGMLQQVMRGHTVLLNRAPTLHRLGIQAFEPILSDGCAIRLHPLVCAGFNADFDGDQMAVHVPLSLGAQAEARLLALSHMSLLSPATGDPISSPNQDMLLGLYTLTMEDNSGIRGNRFDPGRGIRSYNAVPYERLYPAGDKDFLGLAPGAEPRDMLGPPRNPLWLLWPMDDLRVMNPVHGGEPIELQYGPVGRTYYQTYEHFQVEEGEYGHTPSVCVRTTAGRFLFNQRMELSQEGMHDNANEALVITGGGNETLA</sequence>
<dbReference type="EMBL" id="MH598535">
    <property type="protein sequence ID" value="QBL76238.1"/>
    <property type="molecule type" value="Genomic_DNA"/>
</dbReference>
<protein>
    <recommendedName>
        <fullName evidence="8">DNA-directed RNA polymerase subunit</fullName>
        <ecNumber evidence="8">2.7.7.6</ecNumber>
    </recommendedName>
</protein>
<organism evidence="10">
    <name type="scientific">Selaginella remotifolia</name>
    <name type="common">Spikemoss</name>
    <dbReference type="NCBI Taxonomy" id="137170"/>
    <lineage>
        <taxon>Eukaryota</taxon>
        <taxon>Viridiplantae</taxon>
        <taxon>Streptophyta</taxon>
        <taxon>Embryophyta</taxon>
        <taxon>Tracheophyta</taxon>
        <taxon>Lycopodiopsida</taxon>
        <taxon>Selaginellales</taxon>
        <taxon>Selaginellaceae</taxon>
        <taxon>Selaginella</taxon>
    </lineage>
</organism>
<evidence type="ECO:0000256" key="1">
    <source>
        <dbReference type="ARBA" id="ARBA00004026"/>
    </source>
</evidence>
<dbReference type="GeneID" id="39721501"/>
<evidence type="ECO:0000256" key="8">
    <source>
        <dbReference type="RuleBase" id="RU004279"/>
    </source>
</evidence>
<keyword evidence="10" id="KW-0934">Plastid</keyword>
<accession>A0A482CJH3</accession>
<dbReference type="InterPro" id="IPR044893">
    <property type="entry name" value="RNA_pol_Rpb1_clamp_domain"/>
</dbReference>
<comment type="similarity">
    <text evidence="2">Belongs to the RNA polymerase beta' chain family. RpoC1 subfamily.</text>
</comment>
<keyword evidence="10" id="KW-0150">Chloroplast</keyword>
<dbReference type="SMART" id="SM00663">
    <property type="entry name" value="RPOLA_N"/>
    <property type="match status" value="1"/>
</dbReference>
<evidence type="ECO:0000256" key="5">
    <source>
        <dbReference type="ARBA" id="ARBA00022695"/>
    </source>
</evidence>
<keyword evidence="5 8" id="KW-0548">Nucleotidyltransferase</keyword>
<dbReference type="RefSeq" id="YP_009589655.1">
    <property type="nucleotide sequence ID" value="NC_041644.1"/>
</dbReference>
<dbReference type="PANTHER" id="PTHR19376">
    <property type="entry name" value="DNA-DIRECTED RNA POLYMERASE"/>
    <property type="match status" value="1"/>
</dbReference>
<proteinExistence type="inferred from homology"/>
<keyword evidence="3 8" id="KW-0240">DNA-directed RNA polymerase</keyword>
<dbReference type="EC" id="2.7.7.6" evidence="8"/>
<geneLocation type="chloroplast" evidence="10"/>
<dbReference type="InterPro" id="IPR042102">
    <property type="entry name" value="RNA_pol_Rpb1_3_sf"/>
</dbReference>
<evidence type="ECO:0000313" key="10">
    <source>
        <dbReference type="EMBL" id="QBL76238.1"/>
    </source>
</evidence>
<keyword evidence="6 8" id="KW-0804">Transcription</keyword>
<dbReference type="InterPro" id="IPR000722">
    <property type="entry name" value="RNA_pol_asu"/>
</dbReference>
<gene>
    <name evidence="10" type="primary">rpoC1</name>
</gene>
<dbReference type="PANTHER" id="PTHR19376:SF54">
    <property type="entry name" value="DNA-DIRECTED RNA POLYMERASE SUBUNIT BETA"/>
    <property type="match status" value="1"/>
</dbReference>
<reference evidence="10" key="2">
    <citation type="journal article" date="2019" name="J. ISSAAS">
        <title>The Unique Evolutionary Trajectory 1 and Dynamic Conformations of DR and IR/DR-coexisting Plastomes of the Early Vascular Plant Selaginellaceae (Lycophyte).</title>
        <authorList>
            <person name="Zhang H.-R."/>
            <person name="Xiang Q.-P."/>
            <person name="Zhang X.-C."/>
        </authorList>
    </citation>
    <scope>NUCLEOTIDE SEQUENCE</scope>
</reference>
<evidence type="ECO:0000256" key="6">
    <source>
        <dbReference type="ARBA" id="ARBA00023163"/>
    </source>
</evidence>
<evidence type="ECO:0000256" key="4">
    <source>
        <dbReference type="ARBA" id="ARBA00022679"/>
    </source>
</evidence>